<dbReference type="InterPro" id="IPR058651">
    <property type="entry name" value="HTH_VMAP-M9"/>
</dbReference>
<feature type="domain" description="vWA-MoxR associated protein N-terminal HTH" evidence="2">
    <location>
        <begin position="1"/>
        <end position="83"/>
    </location>
</feature>
<evidence type="ECO:0000313" key="4">
    <source>
        <dbReference type="Proteomes" id="UP000032946"/>
    </source>
</evidence>
<dbReference type="PRINTS" id="PR00364">
    <property type="entry name" value="DISEASERSIST"/>
</dbReference>
<dbReference type="EMBL" id="FO818640">
    <property type="protein sequence ID" value="CDM92457.1"/>
    <property type="molecule type" value="Genomic_DNA"/>
</dbReference>
<dbReference type="Pfam" id="PF00931">
    <property type="entry name" value="NB-ARC"/>
    <property type="match status" value="1"/>
</dbReference>
<evidence type="ECO:0008006" key="5">
    <source>
        <dbReference type="Google" id="ProtNLM"/>
    </source>
</evidence>
<dbReference type="Proteomes" id="UP000032946">
    <property type="component" value="Chromosome"/>
</dbReference>
<protein>
    <recommendedName>
        <fullName evidence="5">NB-ARC domain-containing protein</fullName>
    </recommendedName>
</protein>
<dbReference type="Gene3D" id="3.40.50.300">
    <property type="entry name" value="P-loop containing nucleotide triphosphate hydrolases"/>
    <property type="match status" value="1"/>
</dbReference>
<feature type="domain" description="NB-ARC" evidence="1">
    <location>
        <begin position="143"/>
        <end position="258"/>
    </location>
</feature>
<accession>A0A9P1KBD5</accession>
<dbReference type="SUPFAM" id="SSF52540">
    <property type="entry name" value="P-loop containing nucleoside triphosphate hydrolases"/>
    <property type="match status" value="1"/>
</dbReference>
<gene>
    <name evidence="3" type="ORF">ARTHRO_10130</name>
</gene>
<name>A0A9P1KBD5_9CYAN</name>
<evidence type="ECO:0000313" key="3">
    <source>
        <dbReference type="EMBL" id="CDM92457.1"/>
    </source>
</evidence>
<dbReference type="AlphaFoldDB" id="A0A9P1KBD5"/>
<reference evidence="3 4" key="1">
    <citation type="submission" date="2014-02" db="EMBL/GenBank/DDBJ databases">
        <authorList>
            <person name="Genoscope - CEA"/>
        </authorList>
    </citation>
    <scope>NUCLEOTIDE SEQUENCE [LARGE SCALE GENOMIC DNA]</scope>
    <source>
        <strain evidence="3 4">PCC 8005</strain>
    </source>
</reference>
<evidence type="ECO:0000259" key="2">
    <source>
        <dbReference type="Pfam" id="PF26355"/>
    </source>
</evidence>
<dbReference type="InterPro" id="IPR002182">
    <property type="entry name" value="NB-ARC"/>
</dbReference>
<dbReference type="InterPro" id="IPR027417">
    <property type="entry name" value="P-loop_NTPase"/>
</dbReference>
<organism evidence="3 4">
    <name type="scientific">Limnospira indica PCC 8005</name>
    <dbReference type="NCBI Taxonomy" id="376219"/>
    <lineage>
        <taxon>Bacteria</taxon>
        <taxon>Bacillati</taxon>
        <taxon>Cyanobacteriota</taxon>
        <taxon>Cyanophyceae</taxon>
        <taxon>Oscillatoriophycideae</taxon>
        <taxon>Oscillatoriales</taxon>
        <taxon>Sirenicapillariaceae</taxon>
        <taxon>Limnospira</taxon>
    </lineage>
</organism>
<dbReference type="Pfam" id="PF26355">
    <property type="entry name" value="HTH_VMAP-M9"/>
    <property type="match status" value="1"/>
</dbReference>
<sequence>MTITELLKAVDRLVEKQRGKHLNDFEKVVIKGLWSGQTYSEIAEECGYHQNHVGDVSRQLFKILSQELEEDINKYNFCWTIERVVTSRQFVIGLFNSNITWCNPHTLDDVNLSGSSQLNGDIETNYHDLHLAPKIVKFCDRTEELKTLSNWVLNENIPLISVLGLPGIGKTSLVKRFIDLNIDKFDAVIWKSLKIQPALDHNITSILTKMGYVNPNLSENETPLCQLLNSSILRAKKCLIILDDVQEIFNLGVFSGQYKTEHQGYQDLFRRIAETSHQSHFILLSQESSPDMLGYNDDFAIAKFLQLQGLKSINFLSDRGLKDKESWSKLIHLYEGHPGYLKDIAQLIKDIFAGKVSDFLAEPEIILTVEINRNLAVMLQRLSVIEQQILMQLSQTDQPRSRNDLKQSLSLSLTDLINGLQSLNRRHLIQITDEKTMLFNVSKVVRQYVRYCGSK</sequence>
<dbReference type="RefSeq" id="WP_008051769.1">
    <property type="nucleotide sequence ID" value="NZ_FO818640.1"/>
</dbReference>
<keyword evidence="4" id="KW-1185">Reference proteome</keyword>
<dbReference type="GO" id="GO:0043531">
    <property type="term" value="F:ADP binding"/>
    <property type="evidence" value="ECO:0007669"/>
    <property type="project" value="InterPro"/>
</dbReference>
<proteinExistence type="predicted"/>
<evidence type="ECO:0000259" key="1">
    <source>
        <dbReference type="Pfam" id="PF00931"/>
    </source>
</evidence>